<evidence type="ECO:0000256" key="1">
    <source>
        <dbReference type="SAM" id="Phobius"/>
    </source>
</evidence>
<feature type="transmembrane region" description="Helical" evidence="1">
    <location>
        <begin position="335"/>
        <end position="356"/>
    </location>
</feature>
<dbReference type="InterPro" id="IPR050261">
    <property type="entry name" value="FrsA_esterase"/>
</dbReference>
<keyword evidence="1" id="KW-0812">Transmembrane</keyword>
<protein>
    <recommendedName>
        <fullName evidence="2">Serine aminopeptidase S33 domain-containing protein</fullName>
    </recommendedName>
</protein>
<dbReference type="AlphaFoldDB" id="A0A4R2NBK6"/>
<feature type="transmembrane region" description="Helical" evidence="1">
    <location>
        <begin position="545"/>
        <end position="567"/>
    </location>
</feature>
<dbReference type="SUPFAM" id="SSF53474">
    <property type="entry name" value="alpha/beta-Hydrolases"/>
    <property type="match status" value="1"/>
</dbReference>
<dbReference type="EMBL" id="SLXJ01000002">
    <property type="protein sequence ID" value="TCP18531.1"/>
    <property type="molecule type" value="Genomic_DNA"/>
</dbReference>
<feature type="transmembrane region" description="Helical" evidence="1">
    <location>
        <begin position="508"/>
        <end position="525"/>
    </location>
</feature>
<feature type="transmembrane region" description="Helical" evidence="1">
    <location>
        <begin position="376"/>
        <end position="394"/>
    </location>
</feature>
<evidence type="ECO:0000313" key="3">
    <source>
        <dbReference type="EMBL" id="TCP18531.1"/>
    </source>
</evidence>
<feature type="transmembrane region" description="Helical" evidence="1">
    <location>
        <begin position="289"/>
        <end position="315"/>
    </location>
</feature>
<feature type="transmembrane region" description="Helical" evidence="1">
    <location>
        <begin position="574"/>
        <end position="596"/>
    </location>
</feature>
<keyword evidence="1" id="KW-1133">Transmembrane helix</keyword>
<reference evidence="3 4" key="1">
    <citation type="submission" date="2019-03" db="EMBL/GenBank/DDBJ databases">
        <title>Genomic Encyclopedia of Type Strains, Phase IV (KMG-IV): sequencing the most valuable type-strain genomes for metagenomic binning, comparative biology and taxonomic classification.</title>
        <authorList>
            <person name="Goeker M."/>
        </authorList>
    </citation>
    <scope>NUCLEOTIDE SEQUENCE [LARGE SCALE GENOMIC DNA]</scope>
    <source>
        <strain evidence="3 4">DSM 16380</strain>
    </source>
</reference>
<feature type="domain" description="Serine aminopeptidase S33" evidence="2">
    <location>
        <begin position="66"/>
        <end position="163"/>
    </location>
</feature>
<keyword evidence="4" id="KW-1185">Reference proteome</keyword>
<evidence type="ECO:0000259" key="2">
    <source>
        <dbReference type="Pfam" id="PF12146"/>
    </source>
</evidence>
<dbReference type="InterPro" id="IPR022742">
    <property type="entry name" value="Hydrolase_4"/>
</dbReference>
<accession>A0A4R2NBK6</accession>
<gene>
    <name evidence="3" type="ORF">EV693_102211</name>
</gene>
<dbReference type="Gene3D" id="3.40.50.1820">
    <property type="entry name" value="alpha/beta hydrolase"/>
    <property type="match status" value="1"/>
</dbReference>
<proteinExistence type="predicted"/>
<feature type="transmembrane region" description="Helical" evidence="1">
    <location>
        <begin position="422"/>
        <end position="446"/>
    </location>
</feature>
<name>A0A4R2NBK6_9PAST</name>
<organism evidence="3 4">
    <name type="scientific">Nicoletella semolina</name>
    <dbReference type="NCBI Taxonomy" id="271160"/>
    <lineage>
        <taxon>Bacteria</taxon>
        <taxon>Pseudomonadati</taxon>
        <taxon>Pseudomonadota</taxon>
        <taxon>Gammaproteobacteria</taxon>
        <taxon>Pasteurellales</taxon>
        <taxon>Pasteurellaceae</taxon>
        <taxon>Nicoletella</taxon>
    </lineage>
</organism>
<sequence>MIMQTTKRSYFLALGFLIATFCFVYLASLIERDFGRVDVSTISFMTEEQQPMVAKLYRPISATAQTPKPALLALHGYQSDKEATSTFGALELAKRGFVVLAIDHFGHGYSTKLPASNKNMSGANNGYQYLKTLPFVDKEKLGIFGHSTGALNAIRVAKLNPDHKAINGQSSNGGDPTLNNYLLTQGLFEEIGGYREKSFPVSALVNNEARLKAFSLPSHETLKWNHTYGNITDGTARRAALVNGTHLGVMIAEHTNKEAIMWFNQTLQNGIQDADWLPPEQQTYWYKEFAGLLALFSAIASALCLANGLLTHTYFACATKIVTKQTALSKPKWQLFALINIVATLVLYPLFTQWGGANEPIAKVLNFMPLEMGNGIITWLVSSAVINFIFFMLWQGSARLSLAEFGILGNPQQTTSRVIWRMLVLSVILIAWLYLIVLIIHQYWGIELRFLWPILKPLTAERFELFIPYYLPILCFFFVFNGLIVSVQMKQKNKASFNTTLVSWTMKTIFFAVGGLILLWLFHFIPNFMQIGPGFDVIGLPQFGGRWAMMLAVIIPQFIVFIFIHHWCYLKTGYIYLGVFFSSILMTWIMIGGQVIGRFLA</sequence>
<feature type="transmembrane region" description="Helical" evidence="1">
    <location>
        <begin position="466"/>
        <end position="487"/>
    </location>
</feature>
<dbReference type="InterPro" id="IPR029058">
    <property type="entry name" value="AB_hydrolase_fold"/>
</dbReference>
<dbReference type="Proteomes" id="UP000295537">
    <property type="component" value="Unassembled WGS sequence"/>
</dbReference>
<dbReference type="Pfam" id="PF12146">
    <property type="entry name" value="Hydrolase_4"/>
    <property type="match status" value="1"/>
</dbReference>
<comment type="caution">
    <text evidence="3">The sequence shown here is derived from an EMBL/GenBank/DDBJ whole genome shotgun (WGS) entry which is preliminary data.</text>
</comment>
<evidence type="ECO:0000313" key="4">
    <source>
        <dbReference type="Proteomes" id="UP000295537"/>
    </source>
</evidence>
<keyword evidence="1" id="KW-0472">Membrane</keyword>
<dbReference type="PANTHER" id="PTHR22946">
    <property type="entry name" value="DIENELACTONE HYDROLASE DOMAIN-CONTAINING PROTEIN-RELATED"/>
    <property type="match status" value="1"/>
</dbReference>